<dbReference type="SUPFAM" id="SSF56672">
    <property type="entry name" value="DNA/RNA polymerases"/>
    <property type="match status" value="1"/>
</dbReference>
<dbReference type="PANTHER" id="PTHR10133:SF27">
    <property type="entry name" value="DNA POLYMERASE NU"/>
    <property type="match status" value="1"/>
</dbReference>
<keyword evidence="20" id="KW-1185">Reference proteome</keyword>
<dbReference type="SMART" id="SM00475">
    <property type="entry name" value="53EXOc"/>
    <property type="match status" value="1"/>
</dbReference>
<dbReference type="InterPro" id="IPR019760">
    <property type="entry name" value="DNA-dir_DNA_pol_A_CS"/>
</dbReference>
<dbReference type="GeneID" id="96998593"/>
<comment type="subunit">
    <text evidence="16">Single-chain monomer with multiple functions.</text>
</comment>
<dbReference type="Pfam" id="PF00476">
    <property type="entry name" value="DNA_pol_A"/>
    <property type="match status" value="1"/>
</dbReference>
<evidence type="ECO:0000256" key="15">
    <source>
        <dbReference type="NCBIfam" id="TIGR00593"/>
    </source>
</evidence>
<dbReference type="GO" id="GO:0006302">
    <property type="term" value="P:double-strand break repair"/>
    <property type="evidence" value="ECO:0007669"/>
    <property type="project" value="TreeGrafter"/>
</dbReference>
<protein>
    <recommendedName>
        <fullName evidence="3 15">DNA polymerase I</fullName>
        <ecNumber evidence="2 15">2.7.7.7</ecNumber>
    </recommendedName>
</protein>
<evidence type="ECO:0000313" key="19">
    <source>
        <dbReference type="EMBL" id="EHR34843.1"/>
    </source>
</evidence>
<dbReference type="Gene3D" id="3.30.420.10">
    <property type="entry name" value="Ribonuclease H-like superfamily/Ribonuclease H"/>
    <property type="match status" value="1"/>
</dbReference>
<dbReference type="Gene3D" id="3.40.50.1010">
    <property type="entry name" value="5'-nuclease"/>
    <property type="match status" value="1"/>
</dbReference>
<dbReference type="FunFam" id="1.10.150.20:FF:000003">
    <property type="entry name" value="DNA polymerase I"/>
    <property type="match status" value="1"/>
</dbReference>
<dbReference type="NCBIfam" id="NF004397">
    <property type="entry name" value="PRK05755.1"/>
    <property type="match status" value="1"/>
</dbReference>
<dbReference type="CDD" id="cd09898">
    <property type="entry name" value="H3TH_53EXO"/>
    <property type="match status" value="1"/>
</dbReference>
<evidence type="ECO:0000256" key="5">
    <source>
        <dbReference type="ARBA" id="ARBA00022695"/>
    </source>
</evidence>
<evidence type="ECO:0000256" key="7">
    <source>
        <dbReference type="ARBA" id="ARBA00022722"/>
    </source>
</evidence>
<keyword evidence="5 16" id="KW-0548">Nucleotidyltransferase</keyword>
<dbReference type="InterPro" id="IPR020045">
    <property type="entry name" value="DNA_polI_H3TH"/>
</dbReference>
<keyword evidence="7" id="KW-0540">Nuclease</keyword>
<dbReference type="STRING" id="883114.HMPREF9709_00585"/>
<dbReference type="Gene3D" id="3.30.70.370">
    <property type="match status" value="1"/>
</dbReference>
<keyword evidence="9 16" id="KW-0378">Hydrolase</keyword>
<dbReference type="PATRIC" id="fig|883114.3.peg.580"/>
<evidence type="ECO:0000256" key="2">
    <source>
        <dbReference type="ARBA" id="ARBA00012417"/>
    </source>
</evidence>
<dbReference type="eggNOG" id="COG0749">
    <property type="taxonomic scope" value="Bacteria"/>
</dbReference>
<evidence type="ECO:0000256" key="10">
    <source>
        <dbReference type="ARBA" id="ARBA00022839"/>
    </source>
</evidence>
<dbReference type="InterPro" id="IPR029060">
    <property type="entry name" value="PIN-like_dom_sf"/>
</dbReference>
<dbReference type="InterPro" id="IPR054690">
    <property type="entry name" value="DNA_polI_exonuclease"/>
</dbReference>
<evidence type="ECO:0000313" key="20">
    <source>
        <dbReference type="Proteomes" id="UP000004191"/>
    </source>
</evidence>
<feature type="domain" description="5'-3' exonuclease" evidence="17">
    <location>
        <begin position="2"/>
        <end position="261"/>
    </location>
</feature>
<keyword evidence="13 16" id="KW-0234">DNA repair</keyword>
<dbReference type="PROSITE" id="PS00447">
    <property type="entry name" value="DNA_POLYMERASE_A"/>
    <property type="match status" value="1"/>
</dbReference>
<dbReference type="GO" id="GO:0003887">
    <property type="term" value="F:DNA-directed DNA polymerase activity"/>
    <property type="evidence" value="ECO:0007669"/>
    <property type="project" value="UniProtKB-UniRule"/>
</dbReference>
<dbReference type="CDD" id="cd09859">
    <property type="entry name" value="PIN_53EXO"/>
    <property type="match status" value="1"/>
</dbReference>
<proteinExistence type="inferred from homology"/>
<evidence type="ECO:0000256" key="11">
    <source>
        <dbReference type="ARBA" id="ARBA00022932"/>
    </source>
</evidence>
<dbReference type="Gene3D" id="1.10.150.20">
    <property type="entry name" value="5' to 3' exonuclease, C-terminal subdomain"/>
    <property type="match status" value="2"/>
</dbReference>
<dbReference type="InterPro" id="IPR020046">
    <property type="entry name" value="5-3_exonucl_a-hlix_arch_N"/>
</dbReference>
<dbReference type="InterPro" id="IPR043502">
    <property type="entry name" value="DNA/RNA_pol_sf"/>
</dbReference>
<evidence type="ECO:0000256" key="1">
    <source>
        <dbReference type="ARBA" id="ARBA00007705"/>
    </source>
</evidence>
<dbReference type="Proteomes" id="UP000004191">
    <property type="component" value="Unassembled WGS sequence"/>
</dbReference>
<evidence type="ECO:0000259" key="18">
    <source>
        <dbReference type="SMART" id="SM00482"/>
    </source>
</evidence>
<dbReference type="InterPro" id="IPR001098">
    <property type="entry name" value="DNA-dir_DNA_pol_A_palm_dom"/>
</dbReference>
<dbReference type="PANTHER" id="PTHR10133">
    <property type="entry name" value="DNA POLYMERASE I"/>
    <property type="match status" value="1"/>
</dbReference>
<dbReference type="SUPFAM" id="SSF47807">
    <property type="entry name" value="5' to 3' exonuclease, C-terminal subdomain"/>
    <property type="match status" value="1"/>
</dbReference>
<comment type="function">
    <text evidence="16">In addition to polymerase activity, this DNA polymerase exhibits 5'-3' exonuclease activity.</text>
</comment>
<dbReference type="GO" id="GO:0008409">
    <property type="term" value="F:5'-3' exonuclease activity"/>
    <property type="evidence" value="ECO:0007669"/>
    <property type="project" value="UniProtKB-UniRule"/>
</dbReference>
<dbReference type="SUPFAM" id="SSF53098">
    <property type="entry name" value="Ribonuclease H-like"/>
    <property type="match status" value="1"/>
</dbReference>
<dbReference type="SMART" id="SM00279">
    <property type="entry name" value="HhH2"/>
    <property type="match status" value="1"/>
</dbReference>
<dbReference type="SUPFAM" id="SSF88723">
    <property type="entry name" value="PIN domain-like"/>
    <property type="match status" value="1"/>
</dbReference>
<dbReference type="CDD" id="cd06140">
    <property type="entry name" value="DNA_polA_I_Bacillus_like_exo"/>
    <property type="match status" value="1"/>
</dbReference>
<evidence type="ECO:0000256" key="8">
    <source>
        <dbReference type="ARBA" id="ARBA00022763"/>
    </source>
</evidence>
<evidence type="ECO:0000256" key="3">
    <source>
        <dbReference type="ARBA" id="ARBA00020311"/>
    </source>
</evidence>
<keyword evidence="6 16" id="KW-0235">DNA replication</keyword>
<evidence type="ECO:0000256" key="12">
    <source>
        <dbReference type="ARBA" id="ARBA00023125"/>
    </source>
</evidence>
<reference evidence="19 20" key="1">
    <citation type="submission" date="2012-01" db="EMBL/GenBank/DDBJ databases">
        <title>The Genome Sequence of Helcococcus kunzii ATCC 51366.</title>
        <authorList>
            <consortium name="The Broad Institute Genome Sequencing Platform"/>
            <person name="Earl A."/>
            <person name="Ward D."/>
            <person name="Feldgarden M."/>
            <person name="Gevers D."/>
            <person name="Huys G."/>
            <person name="Young S.K."/>
            <person name="Zeng Q."/>
            <person name="Gargeya S."/>
            <person name="Fitzgerald M."/>
            <person name="Haas B."/>
            <person name="Abouelleil A."/>
            <person name="Alvarado L."/>
            <person name="Arachchi H.M."/>
            <person name="Berlin A."/>
            <person name="Chapman S.B."/>
            <person name="Gearin G."/>
            <person name="Goldberg J."/>
            <person name="Griggs A."/>
            <person name="Gujja S."/>
            <person name="Hansen M."/>
            <person name="Heiman D."/>
            <person name="Howarth C."/>
            <person name="Larimer J."/>
            <person name="Lui A."/>
            <person name="MacDonald P.J.P."/>
            <person name="McCowen C."/>
            <person name="Montmayeur A."/>
            <person name="Murphy C."/>
            <person name="Neiman D."/>
            <person name="Pearson M."/>
            <person name="Priest M."/>
            <person name="Roberts A."/>
            <person name="Saif S."/>
            <person name="Shea T."/>
            <person name="Sisk P."/>
            <person name="Stolte C."/>
            <person name="Sykes S."/>
            <person name="Wortman J."/>
            <person name="Nusbaum C."/>
            <person name="Birren B."/>
        </authorList>
    </citation>
    <scope>NUCLEOTIDE SEQUENCE [LARGE SCALE GENOMIC DNA]</scope>
    <source>
        <strain evidence="19 20">ATCC 51366</strain>
    </source>
</reference>
<dbReference type="EC" id="2.7.7.7" evidence="2 15"/>
<evidence type="ECO:0000256" key="13">
    <source>
        <dbReference type="ARBA" id="ARBA00023204"/>
    </source>
</evidence>
<dbReference type="Pfam" id="PF02739">
    <property type="entry name" value="5_3_exonuc_N"/>
    <property type="match status" value="1"/>
</dbReference>
<keyword evidence="8 16" id="KW-0227">DNA damage</keyword>
<evidence type="ECO:0000256" key="14">
    <source>
        <dbReference type="ARBA" id="ARBA00049244"/>
    </source>
</evidence>
<dbReference type="FunFam" id="1.20.1060.10:FF:000001">
    <property type="entry name" value="DNA polymerase I"/>
    <property type="match status" value="1"/>
</dbReference>
<dbReference type="InterPro" id="IPR002298">
    <property type="entry name" value="DNA_polymerase_A"/>
</dbReference>
<comment type="caution">
    <text evidence="19">The sequence shown here is derived from an EMBL/GenBank/DDBJ whole genome shotgun (WGS) entry which is preliminary data.</text>
</comment>
<dbReference type="OrthoDB" id="9806424at2"/>
<evidence type="ECO:0000256" key="4">
    <source>
        <dbReference type="ARBA" id="ARBA00022679"/>
    </source>
</evidence>
<dbReference type="InterPro" id="IPR018320">
    <property type="entry name" value="DNA_polymerase_1"/>
</dbReference>
<dbReference type="InterPro" id="IPR036279">
    <property type="entry name" value="5-3_exonuclease_C_sf"/>
</dbReference>
<evidence type="ECO:0000259" key="17">
    <source>
        <dbReference type="SMART" id="SM00475"/>
    </source>
</evidence>
<dbReference type="GO" id="GO:0003677">
    <property type="term" value="F:DNA binding"/>
    <property type="evidence" value="ECO:0007669"/>
    <property type="project" value="UniProtKB-UniRule"/>
</dbReference>
<sequence>MKKILLIDGSSLIFRAFYAIRNLTTREGVPTGAVYGFMNMFHAALEKIQPDYILVAFDNAGPTLRTKDYAEYKANRQKTPDELLTQFGMVRDLLDSYNVKHFAMDDYEADDIIGTLSKISNDNDIQSYMLTGDRDYFQLIDDKSSVLYTVKGISNLEIYDEAKVLEKYDLEPKKLIEVKGLMGDPSDNIPGVPGVGEKTAVKLIKEYGTIEGVYENIDKVSGKALPQKLMDNRDSAFISRKLGEIITNVDLDFSIEDLKVKEPNREELYEKYKLLEFNTLTTQFAPETDEAFDFEATVVGVNRFGDISAYIQKHKKIIFDIICDGDYLQCEPKYIAIKGNKTNVLVVDLEKDLDVFVAKFKEFFENLDIEKIGFDIKKLIILLDKIGINLEDNYQDLMIISYLINPKGDYSLKDISFTELEKDIKSLEEYLGKGKSAKTLEDLEMVYVEEYLSNNLFVIEHSLNSLLDKLKDSNMIHLLEDIDLPLVKVLAHMEILGIQIDRNEFEKLDIEINERIEELTNSIYNLAGEEFNINSPKQLGEILFEKLKLPVIKKTKTGYSTNIDVLSKLRNEHEIIPLIEQYRQVSKLKGTYIDGLIKVISKDGRIHSKFNQTVAATGRLSSTDPNLQNIPIKTEEGRMIRKAFVAGEDKLLVSADYSQIELRVLAALTKDKNMLDAFEHGIDIHTKTASEVFKVDLDKVTKLQRSEAKAVNFGIVYGISDYGLSEDLSIPRKQAKQYIEEYLASYPEISKYMESIVKKAKEDGYVETLFNRRRYIPELKSSNFNVRSFGERIALNTPIQGTAADIIKIAMINVYERLKKEKLNSKLILQIHDELIIETDKSELEKVKKILTEEMQNAVDINVKLLVEVDSGETWYEI</sequence>
<dbReference type="NCBIfam" id="TIGR00593">
    <property type="entry name" value="pola"/>
    <property type="match status" value="1"/>
</dbReference>
<keyword evidence="10 16" id="KW-0269">Exonuclease</keyword>
<organism evidence="19 20">
    <name type="scientific">Helcococcus kunzii ATCC 51366</name>
    <dbReference type="NCBI Taxonomy" id="883114"/>
    <lineage>
        <taxon>Bacteria</taxon>
        <taxon>Bacillati</taxon>
        <taxon>Bacillota</taxon>
        <taxon>Tissierellia</taxon>
        <taxon>Tissierellales</taxon>
        <taxon>Peptoniphilaceae</taxon>
        <taxon>Helcococcus</taxon>
    </lineage>
</organism>
<dbReference type="FunFam" id="3.40.50.1010:FF:000001">
    <property type="entry name" value="DNA polymerase I"/>
    <property type="match status" value="1"/>
</dbReference>
<dbReference type="Pfam" id="PF01367">
    <property type="entry name" value="5_3_exonuc"/>
    <property type="match status" value="1"/>
</dbReference>
<dbReference type="Pfam" id="PF22619">
    <property type="entry name" value="DNA_polI_exo1"/>
    <property type="match status" value="1"/>
</dbReference>
<name>H3NMM4_9FIRM</name>
<dbReference type="PRINTS" id="PR00868">
    <property type="entry name" value="DNAPOLI"/>
</dbReference>
<dbReference type="CDD" id="cd08637">
    <property type="entry name" value="DNA_pol_A_pol_I_C"/>
    <property type="match status" value="1"/>
</dbReference>
<feature type="domain" description="DNA-directed DNA polymerase family A palm" evidence="18">
    <location>
        <begin position="637"/>
        <end position="843"/>
    </location>
</feature>
<dbReference type="InterPro" id="IPR036397">
    <property type="entry name" value="RNaseH_sf"/>
</dbReference>
<accession>H3NMM4</accession>
<dbReference type="EMBL" id="AGEI01000016">
    <property type="protein sequence ID" value="EHR34843.1"/>
    <property type="molecule type" value="Genomic_DNA"/>
</dbReference>
<comment type="catalytic activity">
    <reaction evidence="14 16">
        <text>DNA(n) + a 2'-deoxyribonucleoside 5'-triphosphate = DNA(n+1) + diphosphate</text>
        <dbReference type="Rhea" id="RHEA:22508"/>
        <dbReference type="Rhea" id="RHEA-COMP:17339"/>
        <dbReference type="Rhea" id="RHEA-COMP:17340"/>
        <dbReference type="ChEBI" id="CHEBI:33019"/>
        <dbReference type="ChEBI" id="CHEBI:61560"/>
        <dbReference type="ChEBI" id="CHEBI:173112"/>
        <dbReference type="EC" id="2.7.7.7"/>
    </reaction>
</comment>
<dbReference type="GO" id="GO:0006261">
    <property type="term" value="P:DNA-templated DNA replication"/>
    <property type="evidence" value="ECO:0007669"/>
    <property type="project" value="UniProtKB-UniRule"/>
</dbReference>
<evidence type="ECO:0000256" key="16">
    <source>
        <dbReference type="RuleBase" id="RU004460"/>
    </source>
</evidence>
<dbReference type="HOGENOM" id="CLU_004675_0_0_9"/>
<dbReference type="SMART" id="SM00482">
    <property type="entry name" value="POLAc"/>
    <property type="match status" value="1"/>
</dbReference>
<dbReference type="Gene3D" id="1.20.1060.10">
    <property type="entry name" value="Taq DNA Polymerase, Chain T, domain 4"/>
    <property type="match status" value="1"/>
</dbReference>
<dbReference type="FunFam" id="1.10.150.20:FF:000002">
    <property type="entry name" value="DNA polymerase I"/>
    <property type="match status" value="1"/>
</dbReference>
<dbReference type="RefSeq" id="WP_005397824.1">
    <property type="nucleotide sequence ID" value="NZ_JH601088.1"/>
</dbReference>
<gene>
    <name evidence="16" type="primary">polA</name>
    <name evidence="19" type="ORF">HMPREF9709_00585</name>
</gene>
<evidence type="ECO:0000256" key="9">
    <source>
        <dbReference type="ARBA" id="ARBA00022801"/>
    </source>
</evidence>
<dbReference type="InterPro" id="IPR002421">
    <property type="entry name" value="5-3_exonuclease"/>
</dbReference>
<dbReference type="InterPro" id="IPR012337">
    <property type="entry name" value="RNaseH-like_sf"/>
</dbReference>
<dbReference type="AlphaFoldDB" id="H3NMM4"/>
<keyword evidence="12 16" id="KW-0238">DNA-binding</keyword>
<dbReference type="InterPro" id="IPR008918">
    <property type="entry name" value="HhH2"/>
</dbReference>
<keyword evidence="4 16" id="KW-0808">Transferase</keyword>
<keyword evidence="11 16" id="KW-0239">DNA-directed DNA polymerase</keyword>
<comment type="similarity">
    <text evidence="1 16">Belongs to the DNA polymerase type-A family.</text>
</comment>
<evidence type="ECO:0000256" key="6">
    <source>
        <dbReference type="ARBA" id="ARBA00022705"/>
    </source>
</evidence>